<sequence length="263" mass="28379">MARCIHVIGIGAGNPDYLTVQAIEALNSADVFFVADKGEAKRDLVALRQEICARFIREPGYRVVELPDPERSEPMSGQAGYREAVTDWHSARARVWAGAIETELGPDGVGAFLAWGDPSLYDSTLRILDAVATEVDIDYDVIPGITAVQALTARHRILLNEIGEPVLVTTGRQLRARGMSGSAVGSVVVLLDAECSFQACPPNTRIWWGAYLGTDHELLVAGTIGEVGAEIEELRAKARAEHGWIMDTYLLRPGPSASSPSRG</sequence>
<dbReference type="PANTHER" id="PTHR43467:SF1">
    <property type="entry name" value="PRECORRIN-6A SYNTHASE [DEACETYLATING]"/>
    <property type="match status" value="1"/>
</dbReference>
<dbReference type="Gene3D" id="3.40.1010.10">
    <property type="entry name" value="Cobalt-precorrin-4 Transmethylase, Domain 1"/>
    <property type="match status" value="1"/>
</dbReference>
<gene>
    <name evidence="6" type="primary">cobF</name>
    <name evidence="6" type="ORF">MCNS_43990</name>
</gene>
<evidence type="ECO:0000313" key="7">
    <source>
        <dbReference type="Proteomes" id="UP000467385"/>
    </source>
</evidence>
<protein>
    <submittedName>
        <fullName evidence="6">Precorrin-6A synthase (Deacetylating)</fullName>
    </submittedName>
</protein>
<keyword evidence="2" id="KW-0169">Cobalamin biosynthesis</keyword>
<dbReference type="STRING" id="44010.AWC00_22015"/>
<evidence type="ECO:0000256" key="5">
    <source>
        <dbReference type="ARBA" id="ARBA00022691"/>
    </source>
</evidence>
<dbReference type="InterPro" id="IPR000878">
    <property type="entry name" value="4pyrrol_Mease"/>
</dbReference>
<dbReference type="InterPro" id="IPR012797">
    <property type="entry name" value="CobF"/>
</dbReference>
<dbReference type="NCBIfam" id="TIGR02434">
    <property type="entry name" value="CobF"/>
    <property type="match status" value="1"/>
</dbReference>
<dbReference type="GO" id="GO:0043819">
    <property type="term" value="F:precorrin-6A synthase (deacetylating) activity"/>
    <property type="evidence" value="ECO:0007669"/>
    <property type="project" value="InterPro"/>
</dbReference>
<dbReference type="Gene3D" id="3.30.950.10">
    <property type="entry name" value="Methyltransferase, Cobalt-precorrin-4 Transmethylase, Domain 2"/>
    <property type="match status" value="1"/>
</dbReference>
<evidence type="ECO:0000313" key="6">
    <source>
        <dbReference type="EMBL" id="BBZ41336.1"/>
    </source>
</evidence>
<dbReference type="GO" id="GO:0009236">
    <property type="term" value="P:cobalamin biosynthetic process"/>
    <property type="evidence" value="ECO:0007669"/>
    <property type="project" value="UniProtKB-KW"/>
</dbReference>
<dbReference type="EMBL" id="AP022613">
    <property type="protein sequence ID" value="BBZ41336.1"/>
    <property type="molecule type" value="Genomic_DNA"/>
</dbReference>
<dbReference type="GO" id="GO:0032259">
    <property type="term" value="P:methylation"/>
    <property type="evidence" value="ECO:0007669"/>
    <property type="project" value="UniProtKB-KW"/>
</dbReference>
<evidence type="ECO:0000256" key="2">
    <source>
        <dbReference type="ARBA" id="ARBA00022573"/>
    </source>
</evidence>
<dbReference type="Proteomes" id="UP000467385">
    <property type="component" value="Chromosome"/>
</dbReference>
<dbReference type="PANTHER" id="PTHR43467">
    <property type="entry name" value="COBALT-PRECORRIN-2 C(20)-METHYLTRANSFERASE"/>
    <property type="match status" value="1"/>
</dbReference>
<dbReference type="PIRSF" id="PIRSF036525">
    <property type="entry name" value="CobF"/>
    <property type="match status" value="1"/>
</dbReference>
<dbReference type="CDD" id="cd11643">
    <property type="entry name" value="Precorrin-6A-synthase"/>
    <property type="match status" value="1"/>
</dbReference>
<dbReference type="InterPro" id="IPR014777">
    <property type="entry name" value="4pyrrole_Mease_sub1"/>
</dbReference>
<keyword evidence="7" id="KW-1185">Reference proteome</keyword>
<keyword evidence="4" id="KW-0808">Transferase</keyword>
<dbReference type="SUPFAM" id="SSF53790">
    <property type="entry name" value="Tetrapyrrole methylase"/>
    <property type="match status" value="1"/>
</dbReference>
<dbReference type="InterPro" id="IPR014776">
    <property type="entry name" value="4pyrrole_Mease_sub2"/>
</dbReference>
<proteinExistence type="predicted"/>
<reference evidence="6 7" key="1">
    <citation type="journal article" date="2019" name="Emerg. Microbes Infect.">
        <title>Comprehensive subspecies identification of 175 nontuberculous mycobacteria species based on 7547 genomic profiles.</title>
        <authorList>
            <person name="Matsumoto Y."/>
            <person name="Kinjo T."/>
            <person name="Motooka D."/>
            <person name="Nabeya D."/>
            <person name="Jung N."/>
            <person name="Uechi K."/>
            <person name="Horii T."/>
            <person name="Iida T."/>
            <person name="Fujita J."/>
            <person name="Nakamura S."/>
        </authorList>
    </citation>
    <scope>NUCLEOTIDE SEQUENCE [LARGE SCALE GENOMIC DNA]</scope>
    <source>
        <strain evidence="6 7">JCM 14738</strain>
    </source>
</reference>
<dbReference type="Pfam" id="PF00590">
    <property type="entry name" value="TP_methylase"/>
    <property type="match status" value="1"/>
</dbReference>
<keyword evidence="5" id="KW-0949">S-adenosyl-L-methionine</keyword>
<organism evidence="6 7">
    <name type="scientific">Mycobacterium conspicuum</name>
    <dbReference type="NCBI Taxonomy" id="44010"/>
    <lineage>
        <taxon>Bacteria</taxon>
        <taxon>Bacillati</taxon>
        <taxon>Actinomycetota</taxon>
        <taxon>Actinomycetes</taxon>
        <taxon>Mycobacteriales</taxon>
        <taxon>Mycobacteriaceae</taxon>
        <taxon>Mycobacterium</taxon>
    </lineage>
</organism>
<dbReference type="AlphaFoldDB" id="A0A1X1T0R0"/>
<dbReference type="OrthoDB" id="9787471at2"/>
<accession>A0A1X1T0R0</accession>
<evidence type="ECO:0000256" key="3">
    <source>
        <dbReference type="ARBA" id="ARBA00022603"/>
    </source>
</evidence>
<keyword evidence="3" id="KW-0489">Methyltransferase</keyword>
<comment type="pathway">
    <text evidence="1">Cofactor biosynthesis; adenosylcobalamin biosynthesis.</text>
</comment>
<evidence type="ECO:0000256" key="1">
    <source>
        <dbReference type="ARBA" id="ARBA00004953"/>
    </source>
</evidence>
<dbReference type="InterPro" id="IPR035996">
    <property type="entry name" value="4pyrrol_Methylase_sf"/>
</dbReference>
<name>A0A1X1T0R0_9MYCO</name>
<dbReference type="RefSeq" id="WP_085234904.1">
    <property type="nucleotide sequence ID" value="NZ_AP022613.1"/>
</dbReference>
<evidence type="ECO:0000256" key="4">
    <source>
        <dbReference type="ARBA" id="ARBA00022679"/>
    </source>
</evidence>